<evidence type="ECO:0000313" key="19">
    <source>
        <dbReference type="Proteomes" id="UP000032067"/>
    </source>
</evidence>
<reference evidence="18 19" key="1">
    <citation type="submission" date="2014-12" db="EMBL/GenBank/DDBJ databases">
        <title>16Stimator: statistical estimation of ribosomal gene copy numbers from draft genome assemblies.</title>
        <authorList>
            <person name="Perisin M.A."/>
            <person name="Vetter M."/>
            <person name="Gilbert J.A."/>
            <person name="Bergelson J."/>
        </authorList>
    </citation>
    <scope>NUCLEOTIDE SEQUENCE [LARGE SCALE GENOMIC DNA]</scope>
    <source>
        <strain evidence="18 19">MEDvA23</strain>
    </source>
</reference>
<keyword evidence="9 16" id="KW-0028">Amino-acid biosynthesis</keyword>
<dbReference type="EC" id="2.4.2.17" evidence="6 16"/>
<dbReference type="NCBIfam" id="TIGR00070">
    <property type="entry name" value="hisG"/>
    <property type="match status" value="1"/>
</dbReference>
<dbReference type="Proteomes" id="UP000032067">
    <property type="component" value="Unassembled WGS sequence"/>
</dbReference>
<evidence type="ECO:0000256" key="13">
    <source>
        <dbReference type="ARBA" id="ARBA00022840"/>
    </source>
</evidence>
<keyword evidence="13 16" id="KW-0067">ATP-binding</keyword>
<evidence type="ECO:0000256" key="9">
    <source>
        <dbReference type="ARBA" id="ARBA00022605"/>
    </source>
</evidence>
<evidence type="ECO:0000256" key="1">
    <source>
        <dbReference type="ARBA" id="ARBA00000915"/>
    </source>
</evidence>
<dbReference type="UniPathway" id="UPA00031">
    <property type="reaction ID" value="UER00006"/>
</dbReference>
<dbReference type="PANTHER" id="PTHR21403:SF8">
    <property type="entry name" value="ATP PHOSPHORIBOSYLTRANSFERASE"/>
    <property type="match status" value="1"/>
</dbReference>
<evidence type="ECO:0000256" key="15">
    <source>
        <dbReference type="ARBA" id="ARBA00024861"/>
    </source>
</evidence>
<sequence length="218" mass="23643">MITLALSKGRIFEETMPLLAAAGIEVTEDPEKSRKLILETTRPDVRVVLVRASDVPTYVQYGGADLGVTGLDVLLENGNQGMYQPLDLRIAACRLSVAVRADYDYASAVRQGSRLRVATKYVGLSREFFASKGVHVDLIKLYGSMELAPLTGLADAIVDLVSTGNTLKANHLVEVERIMDISARLVVNQAALKLKREPIRRIIDAFASAIPPAKSPAP</sequence>
<keyword evidence="11 16" id="KW-0808">Transferase</keyword>
<evidence type="ECO:0000256" key="3">
    <source>
        <dbReference type="ARBA" id="ARBA00004667"/>
    </source>
</evidence>
<feature type="domain" description="ATP phosphoribosyltransferase catalytic" evidence="17">
    <location>
        <begin position="51"/>
        <end position="206"/>
    </location>
</feature>
<evidence type="ECO:0000256" key="6">
    <source>
        <dbReference type="ARBA" id="ARBA00011946"/>
    </source>
</evidence>
<evidence type="ECO:0000256" key="12">
    <source>
        <dbReference type="ARBA" id="ARBA00022741"/>
    </source>
</evidence>
<dbReference type="Gene3D" id="3.40.190.10">
    <property type="entry name" value="Periplasmic binding protein-like II"/>
    <property type="match status" value="2"/>
</dbReference>
<dbReference type="Pfam" id="PF01634">
    <property type="entry name" value="HisG"/>
    <property type="match status" value="1"/>
</dbReference>
<evidence type="ECO:0000313" key="18">
    <source>
        <dbReference type="EMBL" id="KIQ32550.1"/>
    </source>
</evidence>
<dbReference type="PANTHER" id="PTHR21403">
    <property type="entry name" value="ATP PHOSPHORIBOSYLTRANSFERASE ATP-PRTASE"/>
    <property type="match status" value="1"/>
</dbReference>
<dbReference type="CDD" id="cd13595">
    <property type="entry name" value="PBP2_HisGs"/>
    <property type="match status" value="1"/>
</dbReference>
<dbReference type="InterPro" id="IPR001348">
    <property type="entry name" value="ATP_PRibTrfase_HisG"/>
</dbReference>
<dbReference type="OrthoDB" id="9801867at2"/>
<evidence type="ECO:0000256" key="4">
    <source>
        <dbReference type="ARBA" id="ARBA00009489"/>
    </source>
</evidence>
<proteinExistence type="inferred from homology"/>
<evidence type="ECO:0000256" key="7">
    <source>
        <dbReference type="ARBA" id="ARBA00020998"/>
    </source>
</evidence>
<evidence type="ECO:0000256" key="11">
    <source>
        <dbReference type="ARBA" id="ARBA00022679"/>
    </source>
</evidence>
<keyword evidence="12 16" id="KW-0547">Nucleotide-binding</keyword>
<dbReference type="InterPro" id="IPR013820">
    <property type="entry name" value="ATP_PRibTrfase_cat"/>
</dbReference>
<evidence type="ECO:0000256" key="10">
    <source>
        <dbReference type="ARBA" id="ARBA00022676"/>
    </source>
</evidence>
<dbReference type="GO" id="GO:0005737">
    <property type="term" value="C:cytoplasm"/>
    <property type="evidence" value="ECO:0007669"/>
    <property type="project" value="UniProtKB-SubCell"/>
</dbReference>
<dbReference type="GO" id="GO:0003879">
    <property type="term" value="F:ATP phosphoribosyltransferase activity"/>
    <property type="evidence" value="ECO:0007669"/>
    <property type="project" value="UniProtKB-UniRule"/>
</dbReference>
<comment type="subunit">
    <text evidence="5 16">Heteromultimer composed of HisG and HisZ subunits.</text>
</comment>
<dbReference type="AlphaFoldDB" id="A0A0D0MTS6"/>
<evidence type="ECO:0000256" key="2">
    <source>
        <dbReference type="ARBA" id="ARBA00004496"/>
    </source>
</evidence>
<comment type="catalytic activity">
    <reaction evidence="1 16">
        <text>1-(5-phospho-beta-D-ribosyl)-ATP + diphosphate = 5-phospho-alpha-D-ribose 1-diphosphate + ATP</text>
        <dbReference type="Rhea" id="RHEA:18473"/>
        <dbReference type="ChEBI" id="CHEBI:30616"/>
        <dbReference type="ChEBI" id="CHEBI:33019"/>
        <dbReference type="ChEBI" id="CHEBI:58017"/>
        <dbReference type="ChEBI" id="CHEBI:73183"/>
        <dbReference type="EC" id="2.4.2.17"/>
    </reaction>
</comment>
<dbReference type="FunFam" id="3.40.190.10:FF:000011">
    <property type="entry name" value="ATP phosphoribosyltransferase"/>
    <property type="match status" value="1"/>
</dbReference>
<dbReference type="InterPro" id="IPR018198">
    <property type="entry name" value="ATP_PRibTrfase_CS"/>
</dbReference>
<accession>A0A0D0MTS6</accession>
<keyword evidence="14 16" id="KW-0368">Histidine biosynthesis</keyword>
<comment type="caution">
    <text evidence="18">The sequence shown here is derived from an EMBL/GenBank/DDBJ whole genome shotgun (WGS) entry which is preliminary data.</text>
</comment>
<dbReference type="HAMAP" id="MF_01018">
    <property type="entry name" value="HisG_Short"/>
    <property type="match status" value="1"/>
</dbReference>
<name>A0A0D0MTS6_VARPD</name>
<protein>
    <recommendedName>
        <fullName evidence="7 16">ATP phosphoribosyltransferase</fullName>
        <shortName evidence="16">ATP-PRT</shortName>
        <shortName evidence="16">ATP-PRTase</shortName>
        <ecNumber evidence="6 16">2.4.2.17</ecNumber>
    </recommendedName>
</protein>
<evidence type="ECO:0000256" key="8">
    <source>
        <dbReference type="ARBA" id="ARBA00022490"/>
    </source>
</evidence>
<dbReference type="GO" id="GO:0000105">
    <property type="term" value="P:L-histidine biosynthetic process"/>
    <property type="evidence" value="ECO:0007669"/>
    <property type="project" value="UniProtKB-UniRule"/>
</dbReference>
<keyword evidence="10 16" id="KW-0328">Glycosyltransferase</keyword>
<dbReference type="RefSeq" id="WP_042579090.1">
    <property type="nucleotide sequence ID" value="NZ_JXQQ01000027.1"/>
</dbReference>
<comment type="similarity">
    <text evidence="4 16">Belongs to the ATP phosphoribosyltransferase family. Short subfamily.</text>
</comment>
<evidence type="ECO:0000256" key="14">
    <source>
        <dbReference type="ARBA" id="ARBA00023102"/>
    </source>
</evidence>
<keyword evidence="8 16" id="KW-0963">Cytoplasm</keyword>
<comment type="domain">
    <text evidence="16">Lacks the C-terminal regulatory region which is replaced by HisZ.</text>
</comment>
<comment type="pathway">
    <text evidence="3 16">Amino-acid biosynthesis; L-histidine biosynthesis; L-histidine from 5-phospho-alpha-D-ribose 1-diphosphate: step 1/9.</text>
</comment>
<dbReference type="PROSITE" id="PS01316">
    <property type="entry name" value="ATP_P_PHORIBOSYLTR"/>
    <property type="match status" value="1"/>
</dbReference>
<dbReference type="SUPFAM" id="SSF53850">
    <property type="entry name" value="Periplasmic binding protein-like II"/>
    <property type="match status" value="1"/>
</dbReference>
<comment type="subcellular location">
    <subcellularLocation>
        <location evidence="2 16">Cytoplasm</location>
    </subcellularLocation>
</comment>
<gene>
    <name evidence="16 18" type="primary">hisG</name>
    <name evidence="18" type="ORF">RT97_12420</name>
</gene>
<evidence type="ECO:0000256" key="5">
    <source>
        <dbReference type="ARBA" id="ARBA00011496"/>
    </source>
</evidence>
<dbReference type="InterPro" id="IPR024893">
    <property type="entry name" value="ATP_PRibTrfase_HisG_short"/>
</dbReference>
<evidence type="ECO:0000259" key="17">
    <source>
        <dbReference type="Pfam" id="PF01634"/>
    </source>
</evidence>
<comment type="function">
    <text evidence="15 16">Catalyzes the condensation of ATP and 5-phosphoribose 1-diphosphate to form N'-(5'-phosphoribosyl)-ATP (PR-ATP). Has a crucial role in the pathway because the rate of histidine biosynthesis seems to be controlled primarily by regulation of HisG enzymatic activity.</text>
</comment>
<organism evidence="18 19">
    <name type="scientific">Variovorax paradoxus</name>
    <dbReference type="NCBI Taxonomy" id="34073"/>
    <lineage>
        <taxon>Bacteria</taxon>
        <taxon>Pseudomonadati</taxon>
        <taxon>Pseudomonadota</taxon>
        <taxon>Betaproteobacteria</taxon>
        <taxon>Burkholderiales</taxon>
        <taxon>Comamonadaceae</taxon>
        <taxon>Variovorax</taxon>
    </lineage>
</organism>
<dbReference type="GO" id="GO:0005524">
    <property type="term" value="F:ATP binding"/>
    <property type="evidence" value="ECO:0007669"/>
    <property type="project" value="UniProtKB-KW"/>
</dbReference>
<evidence type="ECO:0000256" key="16">
    <source>
        <dbReference type="HAMAP-Rule" id="MF_01018"/>
    </source>
</evidence>
<dbReference type="EMBL" id="JXQQ01000027">
    <property type="protein sequence ID" value="KIQ32550.1"/>
    <property type="molecule type" value="Genomic_DNA"/>
</dbReference>